<dbReference type="Gene3D" id="2.60.120.330">
    <property type="entry name" value="B-lactam Antibiotic, Isopenicillin N Synthase, Chain"/>
    <property type="match status" value="1"/>
</dbReference>
<comment type="caution">
    <text evidence="1">The sequence shown here is derived from an EMBL/GenBank/DDBJ whole genome shotgun (WGS) entry which is preliminary data.</text>
</comment>
<organism evidence="1 2">
    <name type="scientific">Bionectria ochroleuca</name>
    <name type="common">Gliocladium roseum</name>
    <dbReference type="NCBI Taxonomy" id="29856"/>
    <lineage>
        <taxon>Eukaryota</taxon>
        <taxon>Fungi</taxon>
        <taxon>Dikarya</taxon>
        <taxon>Ascomycota</taxon>
        <taxon>Pezizomycotina</taxon>
        <taxon>Sordariomycetes</taxon>
        <taxon>Hypocreomycetidae</taxon>
        <taxon>Hypocreales</taxon>
        <taxon>Bionectriaceae</taxon>
        <taxon>Clonostachys</taxon>
    </lineage>
</organism>
<keyword evidence="2" id="KW-1185">Reference proteome</keyword>
<evidence type="ECO:0000313" key="1">
    <source>
        <dbReference type="EMBL" id="VUC32658.1"/>
    </source>
</evidence>
<gene>
    <name evidence="1" type="ORF">CLO192961_LOCUS328903</name>
</gene>
<name>A0ABY6UNT2_BIOOC</name>
<dbReference type="EMBL" id="CABFNS010000851">
    <property type="protein sequence ID" value="VUC32658.1"/>
    <property type="molecule type" value="Genomic_DNA"/>
</dbReference>
<proteinExistence type="predicted"/>
<dbReference type="PANTHER" id="PTHR31630">
    <property type="entry name" value="PHYTANOYL-COA DIOXYGENASE-RELATED-RELATED"/>
    <property type="match status" value="1"/>
</dbReference>
<dbReference type="Proteomes" id="UP000766486">
    <property type="component" value="Unassembled WGS sequence"/>
</dbReference>
<dbReference type="SUPFAM" id="SSF51197">
    <property type="entry name" value="Clavaminate synthase-like"/>
    <property type="match status" value="1"/>
</dbReference>
<sequence>MASRSSQQRSRLLNDHQWALVKGAVPKNKALKYAEKGEDWLEGFNMGYKRDDPSTWKSENIPRHRYGGLFDNFSFAHAQFVWDCKSEPGVREIFAKIWGTDKLTVSYDGGTLAFPTPNEPGHGKAPWPHLPNGPDDGGLAVMSGTAPLFAQYFKEHKAPEGGWIKRDLFNWTDETLQWFKEKGCEWLKPSMDPGDFILWDSRAVHYGAAPLGNNKRMAVYTCYKPIEFLTEEQRERKVEAFKRGYMTSHDPTDFVLKENQFAEWNILHPFGPPTVNKATQQAIGLIPYD</sequence>
<dbReference type="InterPro" id="IPR027443">
    <property type="entry name" value="IPNS-like_sf"/>
</dbReference>
<accession>A0ABY6UNT2</accession>
<evidence type="ECO:0000313" key="2">
    <source>
        <dbReference type="Proteomes" id="UP000766486"/>
    </source>
</evidence>
<dbReference type="PANTHER" id="PTHR31630:SF6">
    <property type="entry name" value="PHYTANOYL-COA DIOXYGENASE-RELATED"/>
    <property type="match status" value="1"/>
</dbReference>
<reference evidence="1 2" key="1">
    <citation type="submission" date="2019-06" db="EMBL/GenBank/DDBJ databases">
        <authorList>
            <person name="Broberg M."/>
        </authorList>
    </citation>
    <scope>NUCLEOTIDE SEQUENCE [LARGE SCALE GENOMIC DNA]</scope>
</reference>
<evidence type="ECO:0008006" key="3">
    <source>
        <dbReference type="Google" id="ProtNLM"/>
    </source>
</evidence>
<protein>
    <recommendedName>
        <fullName evidence="3">Phytanoyl-CoA dioxygenase</fullName>
    </recommendedName>
</protein>